<dbReference type="EMBL" id="JAWDJR010000018">
    <property type="protein sequence ID" value="KAK9958512.1"/>
    <property type="molecule type" value="Genomic_DNA"/>
</dbReference>
<evidence type="ECO:0000256" key="1">
    <source>
        <dbReference type="SAM" id="MobiDB-lite"/>
    </source>
</evidence>
<dbReference type="Proteomes" id="UP001479290">
    <property type="component" value="Unassembled WGS sequence"/>
</dbReference>
<organism evidence="2 3">
    <name type="scientific">Culter alburnus</name>
    <name type="common">Topmouth culter</name>
    <dbReference type="NCBI Taxonomy" id="194366"/>
    <lineage>
        <taxon>Eukaryota</taxon>
        <taxon>Metazoa</taxon>
        <taxon>Chordata</taxon>
        <taxon>Craniata</taxon>
        <taxon>Vertebrata</taxon>
        <taxon>Euteleostomi</taxon>
        <taxon>Actinopterygii</taxon>
        <taxon>Neopterygii</taxon>
        <taxon>Teleostei</taxon>
        <taxon>Ostariophysi</taxon>
        <taxon>Cypriniformes</taxon>
        <taxon>Xenocyprididae</taxon>
        <taxon>Xenocypridinae</taxon>
        <taxon>Culter</taxon>
    </lineage>
</organism>
<evidence type="ECO:0000313" key="2">
    <source>
        <dbReference type="EMBL" id="KAK9958512.1"/>
    </source>
</evidence>
<name>A0AAW1ZC89_CULAL</name>
<sequence length="124" mass="14231">MDEDMGLTQEEVKERRRATDLVLHAPSFHQATMHQVMVAVKCHLWLNITEIREKEKVFLLGDPISHSGLFGEVVNSVVDKFNTAETQSAVLKQFMPRRAREPPMPAFTPRAHLAHRKETSKRSE</sequence>
<dbReference type="AlphaFoldDB" id="A0AAW1ZC89"/>
<feature type="region of interest" description="Disordered" evidence="1">
    <location>
        <begin position="96"/>
        <end position="124"/>
    </location>
</feature>
<keyword evidence="3" id="KW-1185">Reference proteome</keyword>
<accession>A0AAW1ZC89</accession>
<protein>
    <submittedName>
        <fullName evidence="2">Uncharacterized protein</fullName>
    </submittedName>
</protein>
<proteinExistence type="predicted"/>
<comment type="caution">
    <text evidence="2">The sequence shown here is derived from an EMBL/GenBank/DDBJ whole genome shotgun (WGS) entry which is preliminary data.</text>
</comment>
<evidence type="ECO:0000313" key="3">
    <source>
        <dbReference type="Proteomes" id="UP001479290"/>
    </source>
</evidence>
<reference evidence="2 3" key="1">
    <citation type="submission" date="2024-05" db="EMBL/GenBank/DDBJ databases">
        <title>A high-quality chromosomal-level genome assembly of Topmouth culter (Culter alburnus).</title>
        <authorList>
            <person name="Zhao H."/>
        </authorList>
    </citation>
    <scope>NUCLEOTIDE SEQUENCE [LARGE SCALE GENOMIC DNA]</scope>
    <source>
        <strain evidence="2">CATC2023</strain>
        <tissue evidence="2">Muscle</tissue>
    </source>
</reference>
<gene>
    <name evidence="2" type="ORF">ABG768_010626</name>
</gene>